<name>A0A9Q1C2Z2_HOLLE</name>
<keyword evidence="2" id="KW-1133">Transmembrane helix</keyword>
<proteinExistence type="predicted"/>
<evidence type="ECO:0000256" key="1">
    <source>
        <dbReference type="SAM" id="MobiDB-lite"/>
    </source>
</evidence>
<feature type="compositionally biased region" description="Pro residues" evidence="1">
    <location>
        <begin position="236"/>
        <end position="259"/>
    </location>
</feature>
<dbReference type="EMBL" id="JAIZAY010000008">
    <property type="protein sequence ID" value="KAJ8037676.1"/>
    <property type="molecule type" value="Genomic_DNA"/>
</dbReference>
<keyword evidence="2" id="KW-0472">Membrane</keyword>
<evidence type="ECO:0000256" key="2">
    <source>
        <dbReference type="SAM" id="Phobius"/>
    </source>
</evidence>
<keyword evidence="2" id="KW-0812">Transmembrane</keyword>
<sequence length="265" mass="29316">MANVMNSDLTEGHYTYSTSYTRTVRTTVTTTDENGIVNTQQSTVTTNSSNPPVSSTFTTLDTSAERRHQKIAWLICLVTLVTMVILTTVCFVLMFRVSFFWGMAIFAVGTFILPTICIFIRQKFAYRSRVGFRIGGFAIVDKSKRVCTHPPPPPQPRALSRTSIITNQDHTHVPPPVGTSNVNQNFGGNQFQTQTITMNSPYASTTQGYQTQTNIPGYETKQTNIWAQPAGYQGYPPQPSSSAYPPPPPGGQYADPPPSYENVIR</sequence>
<dbReference type="AlphaFoldDB" id="A0A9Q1C2Z2"/>
<reference evidence="3" key="1">
    <citation type="submission" date="2021-10" db="EMBL/GenBank/DDBJ databases">
        <title>Tropical sea cucumber genome reveals ecological adaptation and Cuvierian tubules defense mechanism.</title>
        <authorList>
            <person name="Chen T."/>
        </authorList>
    </citation>
    <scope>NUCLEOTIDE SEQUENCE</scope>
    <source>
        <strain evidence="3">Nanhai2018</strain>
        <tissue evidence="3">Muscle</tissue>
    </source>
</reference>
<organism evidence="3 4">
    <name type="scientific">Holothuria leucospilota</name>
    <name type="common">Black long sea cucumber</name>
    <name type="synonym">Mertensiothuria leucospilota</name>
    <dbReference type="NCBI Taxonomy" id="206669"/>
    <lineage>
        <taxon>Eukaryota</taxon>
        <taxon>Metazoa</taxon>
        <taxon>Echinodermata</taxon>
        <taxon>Eleutherozoa</taxon>
        <taxon>Echinozoa</taxon>
        <taxon>Holothuroidea</taxon>
        <taxon>Aspidochirotacea</taxon>
        <taxon>Aspidochirotida</taxon>
        <taxon>Holothuriidae</taxon>
        <taxon>Holothuria</taxon>
    </lineage>
</organism>
<dbReference type="Proteomes" id="UP001152320">
    <property type="component" value="Chromosome 8"/>
</dbReference>
<accession>A0A9Q1C2Z2</accession>
<keyword evidence="4" id="KW-1185">Reference proteome</keyword>
<protein>
    <submittedName>
        <fullName evidence="3">Uncharacterized protein</fullName>
    </submittedName>
</protein>
<evidence type="ECO:0000313" key="4">
    <source>
        <dbReference type="Proteomes" id="UP001152320"/>
    </source>
</evidence>
<feature type="transmembrane region" description="Helical" evidence="2">
    <location>
        <begin position="100"/>
        <end position="120"/>
    </location>
</feature>
<feature type="transmembrane region" description="Helical" evidence="2">
    <location>
        <begin position="71"/>
        <end position="94"/>
    </location>
</feature>
<evidence type="ECO:0000313" key="3">
    <source>
        <dbReference type="EMBL" id="KAJ8037676.1"/>
    </source>
</evidence>
<comment type="caution">
    <text evidence="3">The sequence shown here is derived from an EMBL/GenBank/DDBJ whole genome shotgun (WGS) entry which is preliminary data.</text>
</comment>
<feature type="region of interest" description="Disordered" evidence="1">
    <location>
        <begin position="225"/>
        <end position="265"/>
    </location>
</feature>
<gene>
    <name evidence="3" type="ORF">HOLleu_18561</name>
</gene>